<dbReference type="PANTHER" id="PTHR33096:SF1">
    <property type="entry name" value="CXC1-LIKE CYSTEINE CLUSTER ASSOCIATED WITH KDZ TRANSPOSASES DOMAIN-CONTAINING PROTEIN"/>
    <property type="match status" value="1"/>
</dbReference>
<name>A0AAD2I0V7_9AGAR</name>
<evidence type="ECO:0000313" key="3">
    <source>
        <dbReference type="EMBL" id="CAK5284042.1"/>
    </source>
</evidence>
<feature type="region of interest" description="Disordered" evidence="1">
    <location>
        <begin position="279"/>
        <end position="407"/>
    </location>
</feature>
<dbReference type="Pfam" id="PF18758">
    <property type="entry name" value="KDZ"/>
    <property type="match status" value="1"/>
</dbReference>
<feature type="domain" description="CxC1-like cysteine cluster associated with KDZ transposases" evidence="2">
    <location>
        <begin position="144"/>
        <end position="230"/>
    </location>
</feature>
<dbReference type="Pfam" id="PF18802">
    <property type="entry name" value="CxC1"/>
    <property type="match status" value="1"/>
</dbReference>
<evidence type="ECO:0000256" key="1">
    <source>
        <dbReference type="SAM" id="MobiDB-lite"/>
    </source>
</evidence>
<organism evidence="3 4">
    <name type="scientific">Mycena citricolor</name>
    <dbReference type="NCBI Taxonomy" id="2018698"/>
    <lineage>
        <taxon>Eukaryota</taxon>
        <taxon>Fungi</taxon>
        <taxon>Dikarya</taxon>
        <taxon>Basidiomycota</taxon>
        <taxon>Agaricomycotina</taxon>
        <taxon>Agaricomycetes</taxon>
        <taxon>Agaricomycetidae</taxon>
        <taxon>Agaricales</taxon>
        <taxon>Marasmiineae</taxon>
        <taxon>Mycenaceae</taxon>
        <taxon>Mycena</taxon>
    </lineage>
</organism>
<accession>A0AAD2I0V7</accession>
<feature type="region of interest" description="Disordered" evidence="1">
    <location>
        <begin position="57"/>
        <end position="83"/>
    </location>
</feature>
<feature type="region of interest" description="Disordered" evidence="1">
    <location>
        <begin position="441"/>
        <end position="461"/>
    </location>
</feature>
<dbReference type="InterPro" id="IPR040521">
    <property type="entry name" value="KDZ"/>
</dbReference>
<feature type="region of interest" description="Disordered" evidence="1">
    <location>
        <begin position="1"/>
        <end position="36"/>
    </location>
</feature>
<feature type="compositionally biased region" description="Basic and acidic residues" evidence="1">
    <location>
        <begin position="279"/>
        <end position="288"/>
    </location>
</feature>
<proteinExistence type="predicted"/>
<evidence type="ECO:0000259" key="2">
    <source>
        <dbReference type="Pfam" id="PF18802"/>
    </source>
</evidence>
<reference evidence="3" key="1">
    <citation type="submission" date="2023-11" db="EMBL/GenBank/DDBJ databases">
        <authorList>
            <person name="De Vega J J."/>
            <person name="De Vega J J."/>
        </authorList>
    </citation>
    <scope>NUCLEOTIDE SEQUENCE</scope>
</reference>
<comment type="caution">
    <text evidence="3">The sequence shown here is derived from an EMBL/GenBank/DDBJ whole genome shotgun (WGS) entry which is preliminary data.</text>
</comment>
<feature type="compositionally biased region" description="Low complexity" evidence="1">
    <location>
        <begin position="335"/>
        <end position="386"/>
    </location>
</feature>
<dbReference type="InterPro" id="IPR041320">
    <property type="entry name" value="CxC1"/>
</dbReference>
<evidence type="ECO:0000313" key="4">
    <source>
        <dbReference type="Proteomes" id="UP001295794"/>
    </source>
</evidence>
<dbReference type="EMBL" id="CAVNYO010000478">
    <property type="protein sequence ID" value="CAK5284042.1"/>
    <property type="molecule type" value="Genomic_DNA"/>
</dbReference>
<dbReference type="Proteomes" id="UP001295794">
    <property type="component" value="Unassembled WGS sequence"/>
</dbReference>
<feature type="compositionally biased region" description="Basic and acidic residues" evidence="1">
    <location>
        <begin position="447"/>
        <end position="456"/>
    </location>
</feature>
<keyword evidence="4" id="KW-1185">Reference proteome</keyword>
<dbReference type="PANTHER" id="PTHR33096">
    <property type="entry name" value="CXC2 DOMAIN-CONTAINING PROTEIN"/>
    <property type="match status" value="1"/>
</dbReference>
<protein>
    <recommendedName>
        <fullName evidence="2">CxC1-like cysteine cluster associated with KDZ transposases domain-containing protein</fullName>
    </recommendedName>
</protein>
<dbReference type="AlphaFoldDB" id="A0AAD2I0V7"/>
<sequence length="760" mass="85476">MSYRPRLSGKKKSKPTYDISIDSRRAHYRRRSRQDSLAVLSDGTTLSQLFVPARPGQGGFSVGAHNDEGSQSAQPTSPVDRDDFATQEDCQTNAEPASTRHARMRQDQANAWISKVIPQLRPIFLDLLHRTTQLRNMENAVALSRPCKCGVQRELKVFLLTWHEIEEVTLNTCPCCRATHQLVSRGFFPSSPVEPRLGVDMRLLEFASELSLNMAPNNRAFTKSVESCLDTLGFKLPNRDAIRRQFSNAHEWYNFLRHQVNHQLDHILDAIREDLVAEEKGKTQDKRPATPIVAHLVPPDQTPNPLPRKRGRDIFDSSLPISLTKRSRQTHYPLPTSSAPPSRRLSPARASFPPSSPPASSTAPMTSPARPSALSLPPSSPAASSSGQDDRNGYPFAPPPERDRPSEYLRSRCPACFGGKWEDARLALACILCGDANFTQKRNKDRGRRDPSRSHPESSFVSDDLTAGMAEWVEGIRPHKAASKAAAPEGDDVIEAPDIPLPRSVLNECERSFAAADEARTTVNSAFFDDKGLMGISCRHDNLLFLANIKTPGERQFYMFALLEAIFQHLPRHFVIGFLYDIACQLQRSACKYGFLPPEYMERMQWAVSVLHSYGHGAACQATYHPRRRTLFGYSDGEGLERFWHSLSHLVSYLRVCGYHKRRYTLDAQIVRLHKNNLKKLGSWLARRYLDCADHHRHAQAGLDEILKNRADGGLKIEMELLRSQHKKQVDTLAKPLPPCYAPPCAPACRTYVEMHWGVS</sequence>
<gene>
    <name evidence="3" type="ORF">MYCIT1_LOCUS37020</name>
</gene>